<dbReference type="SMART" id="SM00756">
    <property type="entry name" value="VKc"/>
    <property type="match status" value="1"/>
</dbReference>
<gene>
    <name evidence="12" type="ORF">QS713_05035</name>
</gene>
<feature type="transmembrane region" description="Helical" evidence="10">
    <location>
        <begin position="29"/>
        <end position="46"/>
    </location>
</feature>
<evidence type="ECO:0000256" key="3">
    <source>
        <dbReference type="ARBA" id="ARBA00022692"/>
    </source>
</evidence>
<feature type="domain" description="Vitamin K epoxide reductase" evidence="11">
    <location>
        <begin position="24"/>
        <end position="165"/>
    </location>
</feature>
<name>A0ABU3IAM4_9ACTO</name>
<keyword evidence="6" id="KW-0560">Oxidoreductase</keyword>
<comment type="caution">
    <text evidence="12">The sequence shown here is derived from an EMBL/GenBank/DDBJ whole genome shotgun (WGS) entry which is preliminary data.</text>
</comment>
<evidence type="ECO:0000259" key="11">
    <source>
        <dbReference type="SMART" id="SM00756"/>
    </source>
</evidence>
<evidence type="ECO:0000256" key="8">
    <source>
        <dbReference type="ARBA" id="ARBA00023157"/>
    </source>
</evidence>
<comment type="similarity">
    <text evidence="2">Belongs to the VKOR family.</text>
</comment>
<evidence type="ECO:0000256" key="4">
    <source>
        <dbReference type="ARBA" id="ARBA00022719"/>
    </source>
</evidence>
<proteinExistence type="inferred from homology"/>
<evidence type="ECO:0000256" key="7">
    <source>
        <dbReference type="ARBA" id="ARBA00023136"/>
    </source>
</evidence>
<evidence type="ECO:0000256" key="5">
    <source>
        <dbReference type="ARBA" id="ARBA00022989"/>
    </source>
</evidence>
<keyword evidence="4" id="KW-0874">Quinone</keyword>
<dbReference type="Pfam" id="PF07884">
    <property type="entry name" value="VKOR"/>
    <property type="match status" value="1"/>
</dbReference>
<feature type="transmembrane region" description="Helical" evidence="10">
    <location>
        <begin position="88"/>
        <end position="106"/>
    </location>
</feature>
<sequence length="206" mass="21714">MDSYKLVGSAVLKDLEGYSVGSLTRPQQIVVLVAGLVGALASVALLQSELGVLSAPEQQLGCDINSLVTCAKSLGSAQGHVLGVPNSVLGIIAFTVLSVIALLELLGTQIPRIVVLGVALGCAAGFGAIGWFIYVSVAQLGVLCPYCMVTWSAAIWVGCIWMPRAFEPNPNARLLRGYWWLTGIALHLVVLLVLVLTMMDKIQALL</sequence>
<comment type="subcellular location">
    <subcellularLocation>
        <location evidence="1">Membrane</location>
        <topology evidence="1">Multi-pass membrane protein</topology>
    </subcellularLocation>
</comment>
<keyword evidence="5 10" id="KW-1133">Transmembrane helix</keyword>
<evidence type="ECO:0000256" key="1">
    <source>
        <dbReference type="ARBA" id="ARBA00004141"/>
    </source>
</evidence>
<organism evidence="12 13">
    <name type="scientific">Gleimia hominis</name>
    <dbReference type="NCBI Taxonomy" id="595468"/>
    <lineage>
        <taxon>Bacteria</taxon>
        <taxon>Bacillati</taxon>
        <taxon>Actinomycetota</taxon>
        <taxon>Actinomycetes</taxon>
        <taxon>Actinomycetales</taxon>
        <taxon>Actinomycetaceae</taxon>
        <taxon>Gleimia</taxon>
    </lineage>
</organism>
<keyword evidence="8" id="KW-1015">Disulfide bond</keyword>
<evidence type="ECO:0000256" key="2">
    <source>
        <dbReference type="ARBA" id="ARBA00006214"/>
    </source>
</evidence>
<feature type="transmembrane region" description="Helical" evidence="10">
    <location>
        <begin position="178"/>
        <end position="199"/>
    </location>
</feature>
<dbReference type="Gene3D" id="1.20.1440.130">
    <property type="entry name" value="VKOR domain"/>
    <property type="match status" value="1"/>
</dbReference>
<feature type="transmembrane region" description="Helical" evidence="10">
    <location>
        <begin position="140"/>
        <end position="166"/>
    </location>
</feature>
<reference evidence="12 13" key="1">
    <citation type="submission" date="2023-06" db="EMBL/GenBank/DDBJ databases">
        <title>Draft genome sequence of Gleimia hominis type strain CCUG 57540T.</title>
        <authorList>
            <person name="Salva-Serra F."/>
            <person name="Cardew S."/>
            <person name="Jensie Markopoulos S."/>
            <person name="Ohlen M."/>
            <person name="Inganas E."/>
            <person name="Svensson-Stadler L."/>
            <person name="Moore E.R.B."/>
        </authorList>
    </citation>
    <scope>NUCLEOTIDE SEQUENCE [LARGE SCALE GENOMIC DNA]</scope>
    <source>
        <strain evidence="12 13">CCUG 57540</strain>
    </source>
</reference>
<evidence type="ECO:0000313" key="12">
    <source>
        <dbReference type="EMBL" id="MDT3767428.1"/>
    </source>
</evidence>
<evidence type="ECO:0000313" key="13">
    <source>
        <dbReference type="Proteomes" id="UP001247542"/>
    </source>
</evidence>
<keyword evidence="7 10" id="KW-0472">Membrane</keyword>
<dbReference type="RefSeq" id="WP_313272978.1">
    <property type="nucleotide sequence ID" value="NZ_JASXSX010000001.1"/>
</dbReference>
<accession>A0ABU3IAM4</accession>
<dbReference type="Proteomes" id="UP001247542">
    <property type="component" value="Unassembled WGS sequence"/>
</dbReference>
<keyword evidence="3 10" id="KW-0812">Transmembrane</keyword>
<keyword evidence="9" id="KW-0676">Redox-active center</keyword>
<evidence type="ECO:0000256" key="9">
    <source>
        <dbReference type="ARBA" id="ARBA00023284"/>
    </source>
</evidence>
<feature type="transmembrane region" description="Helical" evidence="10">
    <location>
        <begin position="113"/>
        <end position="134"/>
    </location>
</feature>
<dbReference type="InterPro" id="IPR012932">
    <property type="entry name" value="VKOR"/>
</dbReference>
<evidence type="ECO:0000256" key="10">
    <source>
        <dbReference type="SAM" id="Phobius"/>
    </source>
</evidence>
<dbReference type="EMBL" id="JASXSX010000001">
    <property type="protein sequence ID" value="MDT3767428.1"/>
    <property type="molecule type" value="Genomic_DNA"/>
</dbReference>
<keyword evidence="13" id="KW-1185">Reference proteome</keyword>
<protein>
    <submittedName>
        <fullName evidence="12">Vitamin K epoxide reductase family protein</fullName>
    </submittedName>
</protein>
<dbReference type="InterPro" id="IPR038354">
    <property type="entry name" value="VKOR_sf"/>
</dbReference>
<evidence type="ECO:0000256" key="6">
    <source>
        <dbReference type="ARBA" id="ARBA00023002"/>
    </source>
</evidence>